<dbReference type="Proteomes" id="UP000292003">
    <property type="component" value="Unassembled WGS sequence"/>
</dbReference>
<dbReference type="InterPro" id="IPR006531">
    <property type="entry name" value="Gp5/Vgr_OB"/>
</dbReference>
<dbReference type="RefSeq" id="WP_130479027.1">
    <property type="nucleotide sequence ID" value="NZ_SFCC01000019.1"/>
</dbReference>
<dbReference type="InterPro" id="IPR037026">
    <property type="entry name" value="Vgr_OB-fold_dom_sf"/>
</dbReference>
<dbReference type="EMBL" id="SFCC01000019">
    <property type="protein sequence ID" value="RZQ60041.1"/>
    <property type="molecule type" value="Genomic_DNA"/>
</dbReference>
<dbReference type="SUPFAM" id="SSF69255">
    <property type="entry name" value="gp5 N-terminal domain-like"/>
    <property type="match status" value="1"/>
</dbReference>
<protein>
    <submittedName>
        <fullName evidence="2">Baseplate assembly protein</fullName>
    </submittedName>
</protein>
<dbReference type="OrthoDB" id="9762420at2"/>
<evidence type="ECO:0000259" key="1">
    <source>
        <dbReference type="Pfam" id="PF04717"/>
    </source>
</evidence>
<feature type="domain" description="Gp5/Type VI secretion system Vgr protein OB-fold" evidence="1">
    <location>
        <begin position="14"/>
        <end position="87"/>
    </location>
</feature>
<comment type="caution">
    <text evidence="2">The sequence shown here is derived from an EMBL/GenBank/DDBJ whole genome shotgun (WGS) entry which is preliminary data.</text>
</comment>
<accession>A0A4Q7IYI0</accession>
<evidence type="ECO:0000313" key="2">
    <source>
        <dbReference type="EMBL" id="RZQ60041.1"/>
    </source>
</evidence>
<evidence type="ECO:0000313" key="3">
    <source>
        <dbReference type="Proteomes" id="UP000292003"/>
    </source>
</evidence>
<sequence>MTTKSGTTKFTGKYRGSVVSNTDPLRRGRLLVKVSEGLGELPAFWAEAATPLAGLQSGMFVTPQPNAGVWVEFEKGDLGSPVWTGFWAGSQLDTPAEAHLSPGVPSVVLATSPLNVISINDKPGPAPGGIMLRHGTAFIAINDTGIQISNGQGATIILGPGPLINVNGGALTVLS</sequence>
<keyword evidence="3" id="KW-1185">Reference proteome</keyword>
<dbReference type="AlphaFoldDB" id="A0A4Q7IYI0"/>
<dbReference type="Gene3D" id="2.40.50.230">
    <property type="entry name" value="Gp5 N-terminal domain"/>
    <property type="match status" value="1"/>
</dbReference>
<dbReference type="Pfam" id="PF04717">
    <property type="entry name" value="Phage_base_V"/>
    <property type="match status" value="1"/>
</dbReference>
<organism evidence="2 3">
    <name type="scientific">Amycolatopsis suaedae</name>
    <dbReference type="NCBI Taxonomy" id="2510978"/>
    <lineage>
        <taxon>Bacteria</taxon>
        <taxon>Bacillati</taxon>
        <taxon>Actinomycetota</taxon>
        <taxon>Actinomycetes</taxon>
        <taxon>Pseudonocardiales</taxon>
        <taxon>Pseudonocardiaceae</taxon>
        <taxon>Amycolatopsis</taxon>
    </lineage>
</organism>
<gene>
    <name evidence="2" type="ORF">EWH70_30495</name>
</gene>
<reference evidence="2 3" key="1">
    <citation type="submission" date="2019-02" db="EMBL/GenBank/DDBJ databases">
        <title>Draft genome sequence of Amycolatopsis sp. 8-3EHSu isolated from roots of Suaeda maritima.</title>
        <authorList>
            <person name="Duangmal K."/>
            <person name="Chantavorakit T."/>
        </authorList>
    </citation>
    <scope>NUCLEOTIDE SEQUENCE [LARGE SCALE GENOMIC DNA]</scope>
    <source>
        <strain evidence="2 3">8-3EHSu</strain>
    </source>
</reference>
<proteinExistence type="predicted"/>
<name>A0A4Q7IYI0_9PSEU</name>